<dbReference type="OrthoDB" id="658990at2"/>
<keyword evidence="3" id="KW-1185">Reference proteome</keyword>
<dbReference type="RefSeq" id="WP_013454006.1">
    <property type="nucleotide sequence ID" value="NC_014759.1"/>
</dbReference>
<keyword evidence="1" id="KW-0732">Signal</keyword>
<feature type="chain" id="PRO_5003189677" description="Outer membrane protein beta-barrel domain-containing protein" evidence="1">
    <location>
        <begin position="22"/>
        <end position="191"/>
    </location>
</feature>
<feature type="signal peptide" evidence="1">
    <location>
        <begin position="1"/>
        <end position="21"/>
    </location>
</feature>
<accession>E4TSQ3</accession>
<evidence type="ECO:0000313" key="2">
    <source>
        <dbReference type="EMBL" id="ADR21863.1"/>
    </source>
</evidence>
<dbReference type="HOGENOM" id="CLU_1419965_0_0_10"/>
<reference evidence="2 3" key="1">
    <citation type="journal article" date="2011" name="Stand. Genomic Sci.">
        <title>Complete genome sequence of Marivirga tractuosa type strain (H-43).</title>
        <authorList>
            <person name="Pagani I."/>
            <person name="Chertkov O."/>
            <person name="Lapidus A."/>
            <person name="Lucas S."/>
            <person name="Del Rio T.G."/>
            <person name="Tice H."/>
            <person name="Copeland A."/>
            <person name="Cheng J.F."/>
            <person name="Nolan M."/>
            <person name="Saunders E."/>
            <person name="Pitluck S."/>
            <person name="Held B."/>
            <person name="Goodwin L."/>
            <person name="Liolios K."/>
            <person name="Ovchinikova G."/>
            <person name="Ivanova N."/>
            <person name="Mavromatis K."/>
            <person name="Pati A."/>
            <person name="Chen A."/>
            <person name="Palaniappan K."/>
            <person name="Land M."/>
            <person name="Hauser L."/>
            <person name="Jeffries C.D."/>
            <person name="Detter J.C."/>
            <person name="Han C."/>
            <person name="Tapia R."/>
            <person name="Ngatchou-Djao O.D."/>
            <person name="Rohde M."/>
            <person name="Goker M."/>
            <person name="Spring S."/>
            <person name="Sikorski J."/>
            <person name="Woyke T."/>
            <person name="Bristow J."/>
            <person name="Eisen J.A."/>
            <person name="Markowitz V."/>
            <person name="Hugenholtz P."/>
            <person name="Klenk H.P."/>
            <person name="Kyrpides N.C."/>
        </authorList>
    </citation>
    <scope>NUCLEOTIDE SEQUENCE [LARGE SCALE GENOMIC DNA]</scope>
    <source>
        <strain evidence="3">ATCC 23168 / DSM 4126 / NBRC 15989 / NCIMB 1408 / VKM B-1430 / H-43</strain>
    </source>
</reference>
<proteinExistence type="predicted"/>
<name>E4TSQ3_MARTH</name>
<evidence type="ECO:0000256" key="1">
    <source>
        <dbReference type="SAM" id="SignalP"/>
    </source>
</evidence>
<sequence>MKKVTIILISVLSLLSFTSKAQGEGGGTVYQKGDNLFNPGIGVGYYGYGLVGNQTFSLPALTANYEIGVHDYFGIGPYVGYKGWRYSYLNDDYGFNIIAFGARGSFHYSTLLKEELDVDIDDSKWDLYILANFGFEVFTYTGDTNFEGDVDFVFLRPALGARYYFSDNFALYAEGGRGALSYLTLGLTLKM</sequence>
<gene>
    <name evidence="2" type="ordered locus">Ftrac_1876</name>
</gene>
<organism evidence="2 3">
    <name type="scientific">Marivirga tractuosa (strain ATCC 23168 / DSM 4126 / NBRC 15989 / NCIMB 1408 / VKM B-1430 / H-43)</name>
    <name type="common">Microscilla tractuosa</name>
    <name type="synonym">Flexibacter tractuosus</name>
    <dbReference type="NCBI Taxonomy" id="643867"/>
    <lineage>
        <taxon>Bacteria</taxon>
        <taxon>Pseudomonadati</taxon>
        <taxon>Bacteroidota</taxon>
        <taxon>Cytophagia</taxon>
        <taxon>Cytophagales</taxon>
        <taxon>Marivirgaceae</taxon>
        <taxon>Marivirga</taxon>
    </lineage>
</organism>
<evidence type="ECO:0008006" key="4">
    <source>
        <dbReference type="Google" id="ProtNLM"/>
    </source>
</evidence>
<dbReference type="AlphaFoldDB" id="E4TSQ3"/>
<protein>
    <recommendedName>
        <fullName evidence="4">Outer membrane protein beta-barrel domain-containing protein</fullName>
    </recommendedName>
</protein>
<dbReference type="EMBL" id="CP002349">
    <property type="protein sequence ID" value="ADR21863.1"/>
    <property type="molecule type" value="Genomic_DNA"/>
</dbReference>
<dbReference type="KEGG" id="mtt:Ftrac_1876"/>
<dbReference type="eggNOG" id="COG3637">
    <property type="taxonomic scope" value="Bacteria"/>
</dbReference>
<dbReference type="Proteomes" id="UP000008720">
    <property type="component" value="Chromosome"/>
</dbReference>
<evidence type="ECO:0000313" key="3">
    <source>
        <dbReference type="Proteomes" id="UP000008720"/>
    </source>
</evidence>
<dbReference type="STRING" id="643867.Ftrac_1876"/>